<proteinExistence type="predicted"/>
<reference evidence="1" key="1">
    <citation type="submission" date="2018-01" db="EMBL/GenBank/DDBJ databases">
        <title>An insight into the sialome of Amazonian anophelines.</title>
        <authorList>
            <person name="Ribeiro J.M."/>
            <person name="Scarpassa V."/>
            <person name="Calvo E."/>
        </authorList>
    </citation>
    <scope>NUCLEOTIDE SEQUENCE</scope>
    <source>
        <tissue evidence="1">Salivary glands</tissue>
    </source>
</reference>
<protein>
    <submittedName>
        <fullName evidence="1">Putative secreted peptide</fullName>
    </submittedName>
</protein>
<dbReference type="AlphaFoldDB" id="A0A2M3ZW77"/>
<accession>A0A2M3ZW77</accession>
<dbReference type="EMBL" id="GGFM01012008">
    <property type="protein sequence ID" value="MBW32759.1"/>
    <property type="molecule type" value="Transcribed_RNA"/>
</dbReference>
<organism evidence="1">
    <name type="scientific">Anopheles braziliensis</name>
    <dbReference type="NCBI Taxonomy" id="58242"/>
    <lineage>
        <taxon>Eukaryota</taxon>
        <taxon>Metazoa</taxon>
        <taxon>Ecdysozoa</taxon>
        <taxon>Arthropoda</taxon>
        <taxon>Hexapoda</taxon>
        <taxon>Insecta</taxon>
        <taxon>Pterygota</taxon>
        <taxon>Neoptera</taxon>
        <taxon>Endopterygota</taxon>
        <taxon>Diptera</taxon>
        <taxon>Nematocera</taxon>
        <taxon>Culicoidea</taxon>
        <taxon>Culicidae</taxon>
        <taxon>Anophelinae</taxon>
        <taxon>Anopheles</taxon>
    </lineage>
</organism>
<evidence type="ECO:0000313" key="1">
    <source>
        <dbReference type="EMBL" id="MBW32759.1"/>
    </source>
</evidence>
<sequence>MILNSNWCDLVWLCVQVCWRICVCVCFLHDHKTQYLLKRLARTSNRSVSSCGVAIKRPLLSSFAIS</sequence>
<name>A0A2M3ZW77_9DIPT</name>